<evidence type="ECO:0000256" key="3">
    <source>
        <dbReference type="ARBA" id="ARBA00010088"/>
    </source>
</evidence>
<evidence type="ECO:0000256" key="1">
    <source>
        <dbReference type="ARBA" id="ARBA00001585"/>
    </source>
</evidence>
<dbReference type="OrthoDB" id="9796770at2"/>
<dbReference type="PANTHER" id="PTHR43798">
    <property type="entry name" value="MONOACYLGLYCEROL LIPASE"/>
    <property type="match status" value="1"/>
</dbReference>
<keyword evidence="8 10" id="KW-0378">Hydrolase</keyword>
<evidence type="ECO:0000256" key="11">
    <source>
        <dbReference type="PIRSR" id="PIRSR005539-1"/>
    </source>
</evidence>
<dbReference type="STRING" id="1423729.FC80_GL001604"/>
<dbReference type="PRINTS" id="PR00111">
    <property type="entry name" value="ABHYDROLASE"/>
</dbReference>
<feature type="active site" description="Proton donor" evidence="11">
    <location>
        <position position="272"/>
    </location>
</feature>
<evidence type="ECO:0000256" key="2">
    <source>
        <dbReference type="ARBA" id="ARBA00004196"/>
    </source>
</evidence>
<dbReference type="InterPro" id="IPR002410">
    <property type="entry name" value="Peptidase_S33"/>
</dbReference>
<dbReference type="PRINTS" id="PR00793">
    <property type="entry name" value="PROAMNOPTASE"/>
</dbReference>
<evidence type="ECO:0000313" key="13">
    <source>
        <dbReference type="EMBL" id="KRM92666.1"/>
    </source>
</evidence>
<evidence type="ECO:0000256" key="7">
    <source>
        <dbReference type="ARBA" id="ARBA00022670"/>
    </source>
</evidence>
<dbReference type="NCBIfam" id="NF045945">
    <property type="entry name" value="ProImpepLactob"/>
    <property type="match status" value="1"/>
</dbReference>
<keyword evidence="6 10" id="KW-0031">Aminopeptidase</keyword>
<dbReference type="PATRIC" id="fig|1423729.3.peg.1627"/>
<dbReference type="EMBL" id="AYZE01000005">
    <property type="protein sequence ID" value="KRM92666.1"/>
    <property type="molecule type" value="Genomic_DNA"/>
</dbReference>
<dbReference type="AlphaFoldDB" id="A0A0R2CN08"/>
<evidence type="ECO:0000256" key="5">
    <source>
        <dbReference type="ARBA" id="ARBA00021843"/>
    </source>
</evidence>
<reference evidence="13 14" key="1">
    <citation type="journal article" date="2015" name="Genome Announc.">
        <title>Expanding the biotechnology potential of lactobacilli through comparative genomics of 213 strains and associated genera.</title>
        <authorList>
            <person name="Sun Z."/>
            <person name="Harris H.M."/>
            <person name="McCann A."/>
            <person name="Guo C."/>
            <person name="Argimon S."/>
            <person name="Zhang W."/>
            <person name="Yang X."/>
            <person name="Jeffery I.B."/>
            <person name="Cooney J.C."/>
            <person name="Kagawa T.F."/>
            <person name="Liu W."/>
            <person name="Song Y."/>
            <person name="Salvetti E."/>
            <person name="Wrobel A."/>
            <person name="Rasinkangas P."/>
            <person name="Parkhill J."/>
            <person name="Rea M.C."/>
            <person name="O'Sullivan O."/>
            <person name="Ritari J."/>
            <person name="Douillard F.P."/>
            <person name="Paul Ross R."/>
            <person name="Yang R."/>
            <person name="Briner A.E."/>
            <person name="Felis G.E."/>
            <person name="de Vos W.M."/>
            <person name="Barrangou R."/>
            <person name="Klaenhammer T.R."/>
            <person name="Caufield P.W."/>
            <person name="Cui Y."/>
            <person name="Zhang H."/>
            <person name="O'Toole P.W."/>
        </authorList>
    </citation>
    <scope>NUCLEOTIDE SEQUENCE [LARGE SCALE GENOMIC DNA]</scope>
    <source>
        <strain evidence="13 14">DSM 21116</strain>
    </source>
</reference>
<dbReference type="GO" id="GO:0030313">
    <property type="term" value="C:cell envelope"/>
    <property type="evidence" value="ECO:0007669"/>
    <property type="project" value="UniProtKB-SubCell"/>
</dbReference>
<evidence type="ECO:0000313" key="14">
    <source>
        <dbReference type="Proteomes" id="UP000051131"/>
    </source>
</evidence>
<dbReference type="InterPro" id="IPR000073">
    <property type="entry name" value="AB_hydrolase_1"/>
</dbReference>
<feature type="domain" description="AB hydrolase-1" evidence="12">
    <location>
        <begin position="32"/>
        <end position="278"/>
    </location>
</feature>
<feature type="active site" description="Nucleophile" evidence="11">
    <location>
        <position position="110"/>
    </location>
</feature>
<accession>A0A0R2CN08</accession>
<dbReference type="InterPro" id="IPR050266">
    <property type="entry name" value="AB_hydrolase_sf"/>
</dbReference>
<organism evidence="13 14">
    <name type="scientific">Liquorilactobacillus cacaonum DSM 21116</name>
    <dbReference type="NCBI Taxonomy" id="1423729"/>
    <lineage>
        <taxon>Bacteria</taxon>
        <taxon>Bacillati</taxon>
        <taxon>Bacillota</taxon>
        <taxon>Bacilli</taxon>
        <taxon>Lactobacillales</taxon>
        <taxon>Lactobacillaceae</taxon>
        <taxon>Liquorilactobacillus</taxon>
    </lineage>
</organism>
<feature type="active site" evidence="11">
    <location>
        <position position="245"/>
    </location>
</feature>
<comment type="catalytic activity">
    <reaction evidence="1 10">
        <text>Release of N-terminal proline from a peptide.</text>
        <dbReference type="EC" id="3.4.11.5"/>
    </reaction>
</comment>
<dbReference type="InterPro" id="IPR005945">
    <property type="entry name" value="Pro_imino_pep"/>
</dbReference>
<sequence>MESKDNASTEGFIPFGKYRTYYRIVGEKTKKPPLILLHGGPGSTHNYFKVLDDVATLSQRQLIMYDQIGCGRSSIPDDEPNLYNANTWLDELENLINYFELKEFHLLGQSWGGMLAIMYLCDRNEDKIKSLILSSTLSSAKLWSRELHRLIGYLPANEQQAIKHAELVQDFKEKQYLEANAHFMNLHAGTAFPNSKKEIVKGTKAYMVAWGPNEYMPQGNLRNYEYTEKLTKIKTPTLIISGTDDLSTPLVSKVMADAISNSKWHLFEGSRHMPFVEENIRYKELLTSWLSNLV</sequence>
<evidence type="ECO:0000256" key="4">
    <source>
        <dbReference type="ARBA" id="ARBA00012568"/>
    </source>
</evidence>
<dbReference type="InterPro" id="IPR029058">
    <property type="entry name" value="AB_hydrolase_fold"/>
</dbReference>
<evidence type="ECO:0000256" key="8">
    <source>
        <dbReference type="ARBA" id="ARBA00022801"/>
    </source>
</evidence>
<dbReference type="GO" id="GO:0016020">
    <property type="term" value="C:membrane"/>
    <property type="evidence" value="ECO:0007669"/>
    <property type="project" value="TreeGrafter"/>
</dbReference>
<comment type="subcellular location">
    <subcellularLocation>
        <location evidence="2">Cell envelope</location>
    </subcellularLocation>
</comment>
<dbReference type="Proteomes" id="UP000051131">
    <property type="component" value="Unassembled WGS sequence"/>
</dbReference>
<dbReference type="GO" id="GO:0004177">
    <property type="term" value="F:aminopeptidase activity"/>
    <property type="evidence" value="ECO:0007669"/>
    <property type="project" value="UniProtKB-KW"/>
</dbReference>
<dbReference type="Gene3D" id="3.40.50.1820">
    <property type="entry name" value="alpha/beta hydrolase"/>
    <property type="match status" value="1"/>
</dbReference>
<comment type="caution">
    <text evidence="13">The sequence shown here is derived from an EMBL/GenBank/DDBJ whole genome shotgun (WGS) entry which is preliminary data.</text>
</comment>
<comment type="similarity">
    <text evidence="3 10">Belongs to the peptidase S33 family.</text>
</comment>
<keyword evidence="7 10" id="KW-0645">Protease</keyword>
<dbReference type="PIRSF" id="PIRSF005539">
    <property type="entry name" value="Pept_S33_TRI_F1"/>
    <property type="match status" value="1"/>
</dbReference>
<gene>
    <name evidence="13" type="ORF">FC80_GL001604</name>
</gene>
<dbReference type="Pfam" id="PF00561">
    <property type="entry name" value="Abhydrolase_1"/>
    <property type="match status" value="1"/>
</dbReference>
<dbReference type="EC" id="3.4.11.5" evidence="4 10"/>
<dbReference type="RefSeq" id="WP_057828265.1">
    <property type="nucleotide sequence ID" value="NZ_AYZE01000005.1"/>
</dbReference>
<evidence type="ECO:0000256" key="9">
    <source>
        <dbReference type="ARBA" id="ARBA00029605"/>
    </source>
</evidence>
<dbReference type="SUPFAM" id="SSF53474">
    <property type="entry name" value="alpha/beta-Hydrolases"/>
    <property type="match status" value="1"/>
</dbReference>
<evidence type="ECO:0000259" key="12">
    <source>
        <dbReference type="Pfam" id="PF00561"/>
    </source>
</evidence>
<proteinExistence type="inferred from homology"/>
<keyword evidence="14" id="KW-1185">Reference proteome</keyword>
<comment type="function">
    <text evidence="10">Releases the N-terminal proline from various substrates.</text>
</comment>
<evidence type="ECO:0000256" key="10">
    <source>
        <dbReference type="PIRNR" id="PIRNR005539"/>
    </source>
</evidence>
<dbReference type="PANTHER" id="PTHR43798:SF33">
    <property type="entry name" value="HYDROLASE, PUTATIVE (AFU_ORTHOLOGUE AFUA_2G14860)-RELATED"/>
    <property type="match status" value="1"/>
</dbReference>
<name>A0A0R2CN08_9LACO</name>
<dbReference type="NCBIfam" id="TIGR01250">
    <property type="entry name" value="pro_imino_pep_2"/>
    <property type="match status" value="1"/>
</dbReference>
<protein>
    <recommendedName>
        <fullName evidence="5 10">Proline iminopeptidase</fullName>
        <shortName evidence="10">PIP</shortName>
        <ecNumber evidence="4 10">3.4.11.5</ecNumber>
    </recommendedName>
    <alternativeName>
        <fullName evidence="9 10">Prolyl aminopeptidase</fullName>
    </alternativeName>
</protein>
<dbReference type="GO" id="GO:0006508">
    <property type="term" value="P:proteolysis"/>
    <property type="evidence" value="ECO:0007669"/>
    <property type="project" value="UniProtKB-KW"/>
</dbReference>
<evidence type="ECO:0000256" key="6">
    <source>
        <dbReference type="ARBA" id="ARBA00022438"/>
    </source>
</evidence>